<evidence type="ECO:0000313" key="4">
    <source>
        <dbReference type="Proteomes" id="UP000482634"/>
    </source>
</evidence>
<accession>A0A6B3NRY6</accession>
<sequence>MPVVLVAYGGGHVAMLAPVARSLLQRGHAVVFLALTTAGAYLERVGIPCIGYRHLPEAGRTEVAEWGRQLTRELAPGGAVPLEESIAYMGLNYRELVEEHGPEDAARLFAEKGRQAFCPVAMFKRWFAELRPSLVMATNSPRSEQAALQAAGELGIASICAVDLFAMQEIQWIRTPGYASRICVLNEQVRDMFVAQGCRADSVVVTGNPAFERLQQPEVREAGRALRAAKGWGTAETVVLWASQVEPERHPFTALAGDPTFPRRIEASLREFVSAHEQYRLVVRYHPSERVEFQAGQGRVELSPSSEDLATLLHAVDVVVVATSTVGLEACLAGRAVLSVKGSMFTPDAPYGQMGIATEVASAELLGQALSSIDLQAVVRPDELPERSEQLSPTEKLVAVIDALLEADGVLRQG</sequence>
<evidence type="ECO:0000313" key="3">
    <source>
        <dbReference type="Proteomes" id="UP000480410"/>
    </source>
</evidence>
<keyword evidence="4" id="KW-1185">Reference proteome</keyword>
<comment type="caution">
    <text evidence="2">The sequence shown here is derived from an EMBL/GenBank/DDBJ whole genome shotgun (WGS) entry which is preliminary data.</text>
</comment>
<dbReference type="Proteomes" id="UP000482634">
    <property type="component" value="Unassembled WGS sequence"/>
</dbReference>
<dbReference type="SUPFAM" id="SSF53756">
    <property type="entry name" value="UDP-Glycosyltransferase/glycogen phosphorylase"/>
    <property type="match status" value="1"/>
</dbReference>
<organism evidence="2 4">
    <name type="scientific">Pseudomonas brassicae</name>
    <dbReference type="NCBI Taxonomy" id="2708063"/>
    <lineage>
        <taxon>Bacteria</taxon>
        <taxon>Pseudomonadati</taxon>
        <taxon>Pseudomonadota</taxon>
        <taxon>Gammaproteobacteria</taxon>
        <taxon>Pseudomonadales</taxon>
        <taxon>Pseudomonadaceae</taxon>
        <taxon>Pseudomonas</taxon>
    </lineage>
</organism>
<dbReference type="RefSeq" id="WP_163945635.1">
    <property type="nucleotide sequence ID" value="NZ_JAAHBU010000166.1"/>
</dbReference>
<reference evidence="3 4" key="1">
    <citation type="submission" date="2020-02" db="EMBL/GenBank/DDBJ databases">
        <title>Broccoli isolated Pseudomonas sp.</title>
        <authorList>
            <person name="Fujikawa T."/>
            <person name="Sawada H."/>
        </authorList>
    </citation>
    <scope>NUCLEOTIDE SEQUENCE [LARGE SCALE GENOMIC DNA]</scope>
    <source>
        <strain evidence="2 4">MAFF212427</strain>
        <strain evidence="1 3">MAFF212428</strain>
    </source>
</reference>
<dbReference type="Proteomes" id="UP000480410">
    <property type="component" value="Unassembled WGS sequence"/>
</dbReference>
<dbReference type="AlphaFoldDB" id="A0A6B3NRY6"/>
<evidence type="ECO:0000313" key="2">
    <source>
        <dbReference type="EMBL" id="NER64676.1"/>
    </source>
</evidence>
<evidence type="ECO:0000313" key="1">
    <source>
        <dbReference type="EMBL" id="NER58842.1"/>
    </source>
</evidence>
<dbReference type="Gene3D" id="3.40.50.2000">
    <property type="entry name" value="Glycogen Phosphorylase B"/>
    <property type="match status" value="1"/>
</dbReference>
<dbReference type="GO" id="GO:0016740">
    <property type="term" value="F:transferase activity"/>
    <property type="evidence" value="ECO:0007669"/>
    <property type="project" value="UniProtKB-KW"/>
</dbReference>
<name>A0A6B3NRY6_9PSED</name>
<accession>A0A6M0CNE9</accession>
<dbReference type="EMBL" id="JAAHBV010000007">
    <property type="protein sequence ID" value="NER58842.1"/>
    <property type="molecule type" value="Genomic_DNA"/>
</dbReference>
<protein>
    <submittedName>
        <fullName evidence="2">UDP-glycosyltransferase</fullName>
    </submittedName>
</protein>
<gene>
    <name evidence="1" type="ORF">G3435_00385</name>
    <name evidence="2" type="ORF">G3436_13310</name>
</gene>
<keyword evidence="2" id="KW-0808">Transferase</keyword>
<proteinExistence type="predicted"/>
<dbReference type="EMBL" id="JAAHBU010000166">
    <property type="protein sequence ID" value="NER64676.1"/>
    <property type="molecule type" value="Genomic_DNA"/>
</dbReference>